<organism evidence="1 3">
    <name type="scientific">Bartonella clarridgeiae (strain CCUG 45776 / CIP 104772 / 73)</name>
    <dbReference type="NCBI Taxonomy" id="696125"/>
    <lineage>
        <taxon>Bacteria</taxon>
        <taxon>Pseudomonadati</taxon>
        <taxon>Pseudomonadota</taxon>
        <taxon>Alphaproteobacteria</taxon>
        <taxon>Hyphomicrobiales</taxon>
        <taxon>Bartonellaceae</taxon>
        <taxon>Bartonella</taxon>
    </lineage>
</organism>
<dbReference type="KEGG" id="bcd:BARCL_1151"/>
<proteinExistence type="predicted"/>
<reference evidence="3" key="1">
    <citation type="submission" date="2009-11" db="EMBL/GenBank/DDBJ databases">
        <title>Genome sequencing of Bartonella species and comparative genomics.</title>
        <authorList>
            <person name="Engel P."/>
            <person name="Salzburger W."/>
            <person name="Marius L."/>
            <person name="Chao-Chin C."/>
            <person name="Soichi M."/>
            <person name="Christa L."/>
            <person name="Alexandra C."/>
            <person name="Aurelie L."/>
            <person name="Claudine M."/>
            <person name="Stephan S.C."/>
            <person name="Christoph D."/>
        </authorList>
    </citation>
    <scope>NUCLEOTIDE SEQUENCE [LARGE SCALE GENOMIC DNA]</scope>
    <source>
        <strain evidence="3">CIP 104772 / 73</strain>
    </source>
</reference>
<evidence type="ECO:0000313" key="3">
    <source>
        <dbReference type="Proteomes" id="UP000009101"/>
    </source>
</evidence>
<evidence type="ECO:0000313" key="2">
    <source>
        <dbReference type="EMBL" id="CBI76827.1"/>
    </source>
</evidence>
<evidence type="ECO:0000313" key="1">
    <source>
        <dbReference type="EMBL" id="CBI76809.1"/>
    </source>
</evidence>
<keyword evidence="3" id="KW-1185">Reference proteome</keyword>
<gene>
    <name evidence="1" type="ordered locus">BARCL_1128</name>
    <name evidence="2" type="ordered locus">BARCL_1151</name>
</gene>
<dbReference type="HOGENOM" id="CLU_3180595_0_0_5"/>
<dbReference type="Proteomes" id="UP000009101">
    <property type="component" value="Chromosome"/>
</dbReference>
<accession>E6YIX1</accession>
<name>E6YIX1_BARC7</name>
<protein>
    <submittedName>
        <fullName evidence="1">Uncharacterized protein</fullName>
    </submittedName>
</protein>
<dbReference type="AlphaFoldDB" id="E6YIX1"/>
<dbReference type="EMBL" id="FN645454">
    <property type="protein sequence ID" value="CBI76827.1"/>
    <property type="molecule type" value="Genomic_DNA"/>
</dbReference>
<sequence>MKLTDTNRSIGLIVLIPSIHSKTNQITLKQIKSTWETTSLSFYALR</sequence>
<dbReference type="KEGG" id="bcd:BARCL_1128"/>
<dbReference type="EMBL" id="FN645454">
    <property type="protein sequence ID" value="CBI76809.1"/>
    <property type="molecule type" value="Genomic_DNA"/>
</dbReference>
<reference evidence="1 3" key="2">
    <citation type="journal article" date="2011" name="PLoS Genet.">
        <title>Parallel evolution of a type IV secretion system in radiating lineages of the host-restricted bacterial pathogen Bartonella.</title>
        <authorList>
            <person name="Engel P."/>
            <person name="Salzburger W."/>
            <person name="Liesch M."/>
            <person name="Chang C.C."/>
            <person name="Maruyama S."/>
            <person name="Lanz C."/>
            <person name="Calteau A."/>
            <person name="Lajus A."/>
            <person name="Medigue C."/>
            <person name="Schuster S.C."/>
            <person name="Dehio C."/>
        </authorList>
    </citation>
    <scope>NUCLEOTIDE SEQUENCE [LARGE SCALE GENOMIC DNA]</scope>
    <source>
        <strain evidence="1">73</strain>
        <strain evidence="3">CIP 104772 / 73</strain>
    </source>
</reference>